<comment type="caution">
    <text evidence="21">The sequence shown here is derived from an EMBL/GenBank/DDBJ whole genome shotgun (WGS) entry which is preliminary data.</text>
</comment>
<keyword evidence="8" id="KW-0443">Lipid metabolism</keyword>
<name>A0A0G1UY72_9BACT</name>
<comment type="subunit">
    <text evidence="12">Interacts with PEX5, probably required to target it into peroxisomes.</text>
</comment>
<dbReference type="PANTHER" id="PTHR24317:SF7">
    <property type="entry name" value="PEROXISOMAL TRANS-2-ENOYL-COA REDUCTASE"/>
    <property type="match status" value="1"/>
</dbReference>
<evidence type="ECO:0000256" key="2">
    <source>
        <dbReference type="ARBA" id="ARBA00005189"/>
    </source>
</evidence>
<evidence type="ECO:0000256" key="17">
    <source>
        <dbReference type="ARBA" id="ARBA00049108"/>
    </source>
</evidence>
<comment type="catalytic activity">
    <reaction evidence="16">
        <text>(2E)-tetradecenoyl-CoA + NADPH + H(+) = tetradecanoyl-CoA + NADP(+)</text>
        <dbReference type="Rhea" id="RHEA:44968"/>
        <dbReference type="ChEBI" id="CHEBI:15378"/>
        <dbReference type="ChEBI" id="CHEBI:57385"/>
        <dbReference type="ChEBI" id="CHEBI:57783"/>
        <dbReference type="ChEBI" id="CHEBI:58349"/>
        <dbReference type="ChEBI" id="CHEBI:61405"/>
    </reaction>
    <physiologicalReaction direction="left-to-right" evidence="16">
        <dbReference type="Rhea" id="RHEA:44969"/>
    </physiologicalReaction>
</comment>
<dbReference type="SUPFAM" id="SSF51735">
    <property type="entry name" value="NAD(P)-binding Rossmann-fold domains"/>
    <property type="match status" value="1"/>
</dbReference>
<evidence type="ECO:0000256" key="10">
    <source>
        <dbReference type="ARBA" id="ARBA00023160"/>
    </source>
</evidence>
<gene>
    <name evidence="21" type="ORF">UY32_C0008G0012</name>
</gene>
<keyword evidence="6" id="KW-0521">NADP</keyword>
<keyword evidence="9" id="KW-0576">Peroxisome</keyword>
<dbReference type="Gene3D" id="3.40.50.720">
    <property type="entry name" value="NAD(P)-binding Rossmann-like Domain"/>
    <property type="match status" value="1"/>
</dbReference>
<dbReference type="AlphaFoldDB" id="A0A0G1UY72"/>
<evidence type="ECO:0000256" key="12">
    <source>
        <dbReference type="ARBA" id="ARBA00038622"/>
    </source>
</evidence>
<comment type="pathway">
    <text evidence="2">Lipid metabolism.</text>
</comment>
<protein>
    <recommendedName>
        <fullName evidence="14">Peroxisomal trans-2-enoyl-CoA reductase</fullName>
        <ecNumber evidence="13">1.3.1.38</ecNumber>
    </recommendedName>
</protein>
<evidence type="ECO:0000256" key="7">
    <source>
        <dbReference type="ARBA" id="ARBA00023002"/>
    </source>
</evidence>
<keyword evidence="4" id="KW-0597">Phosphoprotein</keyword>
<dbReference type="Proteomes" id="UP000034600">
    <property type="component" value="Unassembled WGS sequence"/>
</dbReference>
<evidence type="ECO:0000256" key="16">
    <source>
        <dbReference type="ARBA" id="ARBA00048686"/>
    </source>
</evidence>
<keyword evidence="3" id="KW-0444">Lipid biosynthesis</keyword>
<dbReference type="GO" id="GO:0019290">
    <property type="term" value="P:siderophore biosynthetic process"/>
    <property type="evidence" value="ECO:0007669"/>
    <property type="project" value="InterPro"/>
</dbReference>
<evidence type="ECO:0000256" key="1">
    <source>
        <dbReference type="ARBA" id="ARBA00004275"/>
    </source>
</evidence>
<evidence type="ECO:0000256" key="8">
    <source>
        <dbReference type="ARBA" id="ARBA00023098"/>
    </source>
</evidence>
<dbReference type="EMBL" id="LCPO01000008">
    <property type="protein sequence ID" value="KKU99021.1"/>
    <property type="molecule type" value="Genomic_DNA"/>
</dbReference>
<comment type="catalytic activity">
    <reaction evidence="17">
        <text>(2E)-hexenoyl-CoA + NADPH + H(+) = hexanoyl-CoA + NADP(+)</text>
        <dbReference type="Rhea" id="RHEA:44956"/>
        <dbReference type="ChEBI" id="CHEBI:15378"/>
        <dbReference type="ChEBI" id="CHEBI:57783"/>
        <dbReference type="ChEBI" id="CHEBI:58349"/>
        <dbReference type="ChEBI" id="CHEBI:62077"/>
        <dbReference type="ChEBI" id="CHEBI:62620"/>
    </reaction>
    <physiologicalReaction direction="left-to-right" evidence="17">
        <dbReference type="Rhea" id="RHEA:44957"/>
    </physiologicalReaction>
</comment>
<dbReference type="InterPro" id="IPR002347">
    <property type="entry name" value="SDR_fam"/>
</dbReference>
<dbReference type="GO" id="GO:0008667">
    <property type="term" value="F:2,3-dihydro-2,3-dihydroxybenzoate dehydrogenase activity"/>
    <property type="evidence" value="ECO:0007669"/>
    <property type="project" value="InterPro"/>
</dbReference>
<evidence type="ECO:0000313" key="22">
    <source>
        <dbReference type="Proteomes" id="UP000034600"/>
    </source>
</evidence>
<organism evidence="21 22">
    <name type="scientific">Candidatus Jorgensenbacteria bacterium GW2011_GWC1_48_8</name>
    <dbReference type="NCBI Taxonomy" id="1618666"/>
    <lineage>
        <taxon>Bacteria</taxon>
        <taxon>Candidatus Joergenseniibacteriota</taxon>
    </lineage>
</organism>
<evidence type="ECO:0000256" key="3">
    <source>
        <dbReference type="ARBA" id="ARBA00022516"/>
    </source>
</evidence>
<dbReference type="Pfam" id="PF13561">
    <property type="entry name" value="adh_short_C2"/>
    <property type="match status" value="1"/>
</dbReference>
<comment type="function">
    <text evidence="11">Participates in chain elongation of fatty acids. Catalyzes the reduction of trans-2-enoyl-CoAs of varying chain lengths from 6:1 to 16:1, having maximum activity with 10:1 CoA. Has no 2,4-dienoyl-CoA reductase activity.</text>
</comment>
<comment type="catalytic activity">
    <reaction evidence="20">
        <text>(2E)-octenoyl-CoA + NADPH + H(+) = octanoyl-CoA + NADP(+)</text>
        <dbReference type="Rhea" id="RHEA:44952"/>
        <dbReference type="ChEBI" id="CHEBI:15378"/>
        <dbReference type="ChEBI" id="CHEBI:57386"/>
        <dbReference type="ChEBI" id="CHEBI:57783"/>
        <dbReference type="ChEBI" id="CHEBI:58349"/>
        <dbReference type="ChEBI" id="CHEBI:62242"/>
    </reaction>
    <physiologicalReaction direction="left-to-right" evidence="20">
        <dbReference type="Rhea" id="RHEA:44953"/>
    </physiologicalReaction>
</comment>
<sequence>MGAARPPMVREPGKEISKELMEEIMARVPLKRVGRPEEISAMVVFLASEESSYVTGATFYVDGGWLAA</sequence>
<evidence type="ECO:0000256" key="4">
    <source>
        <dbReference type="ARBA" id="ARBA00022553"/>
    </source>
</evidence>
<dbReference type="InterPro" id="IPR036291">
    <property type="entry name" value="NAD(P)-bd_dom_sf"/>
</dbReference>
<dbReference type="InterPro" id="IPR003560">
    <property type="entry name" value="DHB_DH"/>
</dbReference>
<keyword evidence="5" id="KW-0276">Fatty acid metabolism</keyword>
<comment type="catalytic activity">
    <reaction evidence="15">
        <text>(2E)-dodecenoyl-CoA + NADPH + H(+) = dodecanoyl-CoA + NADP(+)</text>
        <dbReference type="Rhea" id="RHEA:44964"/>
        <dbReference type="ChEBI" id="CHEBI:15378"/>
        <dbReference type="ChEBI" id="CHEBI:57330"/>
        <dbReference type="ChEBI" id="CHEBI:57375"/>
        <dbReference type="ChEBI" id="CHEBI:57783"/>
        <dbReference type="ChEBI" id="CHEBI:58349"/>
    </reaction>
    <physiologicalReaction direction="left-to-right" evidence="15">
        <dbReference type="Rhea" id="RHEA:44965"/>
    </physiologicalReaction>
</comment>
<comment type="catalytic activity">
    <reaction evidence="18">
        <text>a (2E)-enoyl-CoA + NADPH + H(+) = a 2,3-saturated acyl-CoA + NADP(+)</text>
        <dbReference type="Rhea" id="RHEA:33763"/>
        <dbReference type="ChEBI" id="CHEBI:15378"/>
        <dbReference type="ChEBI" id="CHEBI:57783"/>
        <dbReference type="ChEBI" id="CHEBI:58349"/>
        <dbReference type="ChEBI" id="CHEBI:58856"/>
        <dbReference type="ChEBI" id="CHEBI:65111"/>
        <dbReference type="EC" id="1.3.1.38"/>
    </reaction>
    <physiologicalReaction direction="left-to-right" evidence="18">
        <dbReference type="Rhea" id="RHEA:33764"/>
    </physiologicalReaction>
</comment>
<evidence type="ECO:0000256" key="11">
    <source>
        <dbReference type="ARBA" id="ARBA00037124"/>
    </source>
</evidence>
<evidence type="ECO:0000256" key="20">
    <source>
        <dbReference type="ARBA" id="ARBA00049559"/>
    </source>
</evidence>
<evidence type="ECO:0000256" key="5">
    <source>
        <dbReference type="ARBA" id="ARBA00022832"/>
    </source>
</evidence>
<comment type="subcellular location">
    <subcellularLocation>
        <location evidence="1">Peroxisome</location>
    </subcellularLocation>
</comment>
<keyword evidence="10" id="KW-0275">Fatty acid biosynthesis</keyword>
<dbReference type="GO" id="GO:0019166">
    <property type="term" value="F:trans-2-enoyl-CoA reductase (NADPH) activity"/>
    <property type="evidence" value="ECO:0007669"/>
    <property type="project" value="UniProtKB-EC"/>
</dbReference>
<evidence type="ECO:0000256" key="18">
    <source>
        <dbReference type="ARBA" id="ARBA00049251"/>
    </source>
</evidence>
<dbReference type="EC" id="1.3.1.38" evidence="13"/>
<evidence type="ECO:0000256" key="19">
    <source>
        <dbReference type="ARBA" id="ARBA00049386"/>
    </source>
</evidence>
<dbReference type="InterPro" id="IPR052388">
    <property type="entry name" value="Peroxisomal_t2-enoyl-CoA_red"/>
</dbReference>
<comment type="catalytic activity">
    <reaction evidence="19">
        <text>(2E)-decenoyl-CoA + NADPH + H(+) = decanoyl-CoA + NADP(+)</text>
        <dbReference type="Rhea" id="RHEA:44960"/>
        <dbReference type="ChEBI" id="CHEBI:15378"/>
        <dbReference type="ChEBI" id="CHEBI:57783"/>
        <dbReference type="ChEBI" id="CHEBI:58349"/>
        <dbReference type="ChEBI" id="CHEBI:61406"/>
        <dbReference type="ChEBI" id="CHEBI:61430"/>
    </reaction>
    <physiologicalReaction direction="left-to-right" evidence="19">
        <dbReference type="Rhea" id="RHEA:44961"/>
    </physiologicalReaction>
</comment>
<evidence type="ECO:0000256" key="9">
    <source>
        <dbReference type="ARBA" id="ARBA00023140"/>
    </source>
</evidence>
<dbReference type="PATRIC" id="fig|1618666.3.peg.265"/>
<evidence type="ECO:0000256" key="13">
    <source>
        <dbReference type="ARBA" id="ARBA00038849"/>
    </source>
</evidence>
<evidence type="ECO:0000256" key="6">
    <source>
        <dbReference type="ARBA" id="ARBA00022857"/>
    </source>
</evidence>
<accession>A0A0G1UY72</accession>
<dbReference type="GO" id="GO:0006633">
    <property type="term" value="P:fatty acid biosynthetic process"/>
    <property type="evidence" value="ECO:0007669"/>
    <property type="project" value="UniProtKB-KW"/>
</dbReference>
<keyword evidence="7" id="KW-0560">Oxidoreductase</keyword>
<dbReference type="PANTHER" id="PTHR24317">
    <property type="entry name" value="PEROXISOMAL TRANS-2-ENOYL-COA REDUCTASE"/>
    <property type="match status" value="1"/>
</dbReference>
<proteinExistence type="predicted"/>
<dbReference type="PRINTS" id="PR01397">
    <property type="entry name" value="DHBDHDRGNASE"/>
</dbReference>
<evidence type="ECO:0000256" key="14">
    <source>
        <dbReference type="ARBA" id="ARBA00041063"/>
    </source>
</evidence>
<evidence type="ECO:0000256" key="15">
    <source>
        <dbReference type="ARBA" id="ARBA00047570"/>
    </source>
</evidence>
<reference evidence="21 22" key="1">
    <citation type="journal article" date="2015" name="Nature">
        <title>rRNA introns, odd ribosomes, and small enigmatic genomes across a large radiation of phyla.</title>
        <authorList>
            <person name="Brown C.T."/>
            <person name="Hug L.A."/>
            <person name="Thomas B.C."/>
            <person name="Sharon I."/>
            <person name="Castelle C.J."/>
            <person name="Singh A."/>
            <person name="Wilkins M.J."/>
            <person name="Williams K.H."/>
            <person name="Banfield J.F."/>
        </authorList>
    </citation>
    <scope>NUCLEOTIDE SEQUENCE [LARGE SCALE GENOMIC DNA]</scope>
</reference>
<evidence type="ECO:0000313" key="21">
    <source>
        <dbReference type="EMBL" id="KKU99021.1"/>
    </source>
</evidence>